<proteinExistence type="predicted"/>
<feature type="region of interest" description="Disordered" evidence="6">
    <location>
        <begin position="594"/>
        <end position="616"/>
    </location>
</feature>
<name>A0AAN7B9I7_9PEZI</name>
<evidence type="ECO:0000313" key="8">
    <source>
        <dbReference type="EMBL" id="KAK4213025.1"/>
    </source>
</evidence>
<organism evidence="8 9">
    <name type="scientific">Rhypophila decipiens</name>
    <dbReference type="NCBI Taxonomy" id="261697"/>
    <lineage>
        <taxon>Eukaryota</taxon>
        <taxon>Fungi</taxon>
        <taxon>Dikarya</taxon>
        <taxon>Ascomycota</taxon>
        <taxon>Pezizomycotina</taxon>
        <taxon>Sordariomycetes</taxon>
        <taxon>Sordariomycetidae</taxon>
        <taxon>Sordariales</taxon>
        <taxon>Naviculisporaceae</taxon>
        <taxon>Rhypophila</taxon>
    </lineage>
</organism>
<accession>A0AAN7B9I7</accession>
<reference evidence="8" key="2">
    <citation type="submission" date="2023-05" db="EMBL/GenBank/DDBJ databases">
        <authorList>
            <consortium name="Lawrence Berkeley National Laboratory"/>
            <person name="Steindorff A."/>
            <person name="Hensen N."/>
            <person name="Bonometti L."/>
            <person name="Westerberg I."/>
            <person name="Brannstrom I.O."/>
            <person name="Guillou S."/>
            <person name="Cros-Aarteil S."/>
            <person name="Calhoun S."/>
            <person name="Haridas S."/>
            <person name="Kuo A."/>
            <person name="Mondo S."/>
            <person name="Pangilinan J."/>
            <person name="Riley R."/>
            <person name="Labutti K."/>
            <person name="Andreopoulos B."/>
            <person name="Lipzen A."/>
            <person name="Chen C."/>
            <person name="Yanf M."/>
            <person name="Daum C."/>
            <person name="Ng V."/>
            <person name="Clum A."/>
            <person name="Ohm R."/>
            <person name="Martin F."/>
            <person name="Silar P."/>
            <person name="Natvig D."/>
            <person name="Lalanne C."/>
            <person name="Gautier V."/>
            <person name="Ament-Velasquez S.L."/>
            <person name="Kruys A."/>
            <person name="Hutchinson M.I."/>
            <person name="Powell A.J."/>
            <person name="Barry K."/>
            <person name="Miller A.N."/>
            <person name="Grigoriev I.V."/>
            <person name="Debuchy R."/>
            <person name="Gladieux P."/>
            <person name="Thoren M.H."/>
            <person name="Johannesson H."/>
        </authorList>
    </citation>
    <scope>NUCLEOTIDE SEQUENCE</scope>
    <source>
        <strain evidence="8">PSN293</strain>
    </source>
</reference>
<dbReference type="GO" id="GO:0044732">
    <property type="term" value="C:mitotic spindle pole body"/>
    <property type="evidence" value="ECO:0007669"/>
    <property type="project" value="TreeGrafter"/>
</dbReference>
<keyword evidence="2" id="KW-0812">Transmembrane</keyword>
<dbReference type="Pfam" id="PF09779">
    <property type="entry name" value="Ima1_N"/>
    <property type="match status" value="1"/>
</dbReference>
<evidence type="ECO:0000313" key="9">
    <source>
        <dbReference type="Proteomes" id="UP001301769"/>
    </source>
</evidence>
<evidence type="ECO:0000256" key="3">
    <source>
        <dbReference type="ARBA" id="ARBA00022989"/>
    </source>
</evidence>
<keyword evidence="5" id="KW-0539">Nucleus</keyword>
<dbReference type="GO" id="GO:0005637">
    <property type="term" value="C:nuclear inner membrane"/>
    <property type="evidence" value="ECO:0007669"/>
    <property type="project" value="UniProtKB-SubCell"/>
</dbReference>
<dbReference type="GO" id="GO:0071765">
    <property type="term" value="P:nuclear inner membrane organization"/>
    <property type="evidence" value="ECO:0007669"/>
    <property type="project" value="InterPro"/>
</dbReference>
<evidence type="ECO:0000256" key="5">
    <source>
        <dbReference type="ARBA" id="ARBA00023242"/>
    </source>
</evidence>
<dbReference type="GO" id="GO:0034506">
    <property type="term" value="C:chromosome, centromeric core domain"/>
    <property type="evidence" value="ECO:0007669"/>
    <property type="project" value="TreeGrafter"/>
</dbReference>
<evidence type="ECO:0000256" key="2">
    <source>
        <dbReference type="ARBA" id="ARBA00022692"/>
    </source>
</evidence>
<dbReference type="AlphaFoldDB" id="A0AAN7B9I7"/>
<evidence type="ECO:0000256" key="6">
    <source>
        <dbReference type="SAM" id="MobiDB-lite"/>
    </source>
</evidence>
<feature type="domain" description="Ima1 N-terminal" evidence="7">
    <location>
        <begin position="10"/>
        <end position="135"/>
    </location>
</feature>
<evidence type="ECO:0000256" key="1">
    <source>
        <dbReference type="ARBA" id="ARBA00004473"/>
    </source>
</evidence>
<keyword evidence="9" id="KW-1185">Reference proteome</keyword>
<comment type="caution">
    <text evidence="8">The sequence shown here is derived from an EMBL/GenBank/DDBJ whole genome shotgun (WGS) entry which is preliminary data.</text>
</comment>
<reference evidence="8" key="1">
    <citation type="journal article" date="2023" name="Mol. Phylogenet. Evol.">
        <title>Genome-scale phylogeny and comparative genomics of the fungal order Sordariales.</title>
        <authorList>
            <person name="Hensen N."/>
            <person name="Bonometti L."/>
            <person name="Westerberg I."/>
            <person name="Brannstrom I.O."/>
            <person name="Guillou S."/>
            <person name="Cros-Aarteil S."/>
            <person name="Calhoun S."/>
            <person name="Haridas S."/>
            <person name="Kuo A."/>
            <person name="Mondo S."/>
            <person name="Pangilinan J."/>
            <person name="Riley R."/>
            <person name="LaButti K."/>
            <person name="Andreopoulos B."/>
            <person name="Lipzen A."/>
            <person name="Chen C."/>
            <person name="Yan M."/>
            <person name="Daum C."/>
            <person name="Ng V."/>
            <person name="Clum A."/>
            <person name="Steindorff A."/>
            <person name="Ohm R.A."/>
            <person name="Martin F."/>
            <person name="Silar P."/>
            <person name="Natvig D.O."/>
            <person name="Lalanne C."/>
            <person name="Gautier V."/>
            <person name="Ament-Velasquez S.L."/>
            <person name="Kruys A."/>
            <person name="Hutchinson M.I."/>
            <person name="Powell A.J."/>
            <person name="Barry K."/>
            <person name="Miller A.N."/>
            <person name="Grigoriev I.V."/>
            <person name="Debuchy R."/>
            <person name="Gladieux P."/>
            <person name="Hiltunen Thoren M."/>
            <person name="Johannesson H."/>
        </authorList>
    </citation>
    <scope>NUCLEOTIDE SEQUENCE</scope>
    <source>
        <strain evidence="8">PSN293</strain>
    </source>
</reference>
<dbReference type="PANTHER" id="PTHR28538">
    <property type="entry name" value="INTEGRAL INNER NUCLEAR MEMBRANE PROTEIN IMA1"/>
    <property type="match status" value="1"/>
</dbReference>
<dbReference type="PANTHER" id="PTHR28538:SF1">
    <property type="entry name" value="INTEGRAL INNER NUCLEAR MEMBRANE PROTEIN IMA1"/>
    <property type="match status" value="1"/>
</dbReference>
<keyword evidence="3" id="KW-1133">Transmembrane helix</keyword>
<dbReference type="EMBL" id="MU858116">
    <property type="protein sequence ID" value="KAK4213025.1"/>
    <property type="molecule type" value="Genomic_DNA"/>
</dbReference>
<dbReference type="InterPro" id="IPR042321">
    <property type="entry name" value="Ima1"/>
</dbReference>
<sequence length="616" mass="69404">MPRLQRPRYLTCFYCGRKTSTQYTPGTRHFDCPNCDATNYLDEHGEITDPPVATDKEATPAKFARAVSPSFSSPGSSTFCATCLKNQHLLSSVLAQYLPDPEDPDYAERERGYYRFRKHQEKLYPQICADCEPRVRARLEQAAYTAKTDVLRRMLDRSATTRKTVQRSGTYARFNLLGGWLRALSLILQLLWHTAILLSLFSEYFTWLDADSQLPTVKAVKSCQSLLEHLPPPDAIIKWSFIAGILSAWWNPQWVQIVKGFTRHISGVSKWYTFQFMAVFLRGLILKSSDIFAPDPALLNKQASGHIVILAFTFLFYILGARSIRIDMTPLFATSPKAPTFDDAPLESSPSNSQEPFVTADETKSMAELLDEISRSSPLRSASPPSPIEGDHFIPRPFGGGNRNMQRTMVLHRDEDDDDNMLPLNSLHLSRPPAPVVQYEQDMDWSPTQSQHRAFNTYGQRQTQGFNQAPTDQKGAFWYRVPPAPTTPAQRVFNPPNKPMLRTSPVEKKDSVLFRSGLGSNTLLDRKNTAHDRDLPAGAENRRTVTFKEPTFFPPPPKDDPRDPLASMFGTTLALREDQVVQKRASKTSWLTKTLFGGDKSGSEAESSTALVKKTK</sequence>
<feature type="region of interest" description="Disordered" evidence="6">
    <location>
        <begin position="377"/>
        <end position="402"/>
    </location>
</feature>
<evidence type="ECO:0000256" key="4">
    <source>
        <dbReference type="ARBA" id="ARBA00023136"/>
    </source>
</evidence>
<dbReference type="GO" id="GO:0034992">
    <property type="term" value="C:microtubule organizing center attachment site"/>
    <property type="evidence" value="ECO:0007669"/>
    <property type="project" value="TreeGrafter"/>
</dbReference>
<dbReference type="Proteomes" id="UP001301769">
    <property type="component" value="Unassembled WGS sequence"/>
</dbReference>
<keyword evidence="4" id="KW-0472">Membrane</keyword>
<gene>
    <name evidence="8" type="ORF">QBC37DRAFT_423801</name>
</gene>
<evidence type="ECO:0000259" key="7">
    <source>
        <dbReference type="Pfam" id="PF09779"/>
    </source>
</evidence>
<protein>
    <submittedName>
        <fullName evidence="8">Ima1 N-terminal domain-containing protein</fullName>
    </submittedName>
</protein>
<comment type="subcellular location">
    <subcellularLocation>
        <location evidence="1">Nucleus inner membrane</location>
        <topology evidence="1">Multi-pass membrane protein</topology>
    </subcellularLocation>
</comment>
<dbReference type="InterPro" id="IPR018617">
    <property type="entry name" value="Ima1_N"/>
</dbReference>